<evidence type="ECO:0000313" key="8">
    <source>
        <dbReference type="Proteomes" id="UP000663832"/>
    </source>
</evidence>
<feature type="compositionally biased region" description="Low complexity" evidence="4">
    <location>
        <begin position="310"/>
        <end position="334"/>
    </location>
</feature>
<protein>
    <recommendedName>
        <fullName evidence="5">RRM domain-containing protein</fullName>
    </recommendedName>
</protein>
<dbReference type="Proteomes" id="UP000663832">
    <property type="component" value="Unassembled WGS sequence"/>
</dbReference>
<dbReference type="PANTHER" id="PTHR48033:SF10">
    <property type="entry name" value="RNA-BINDING PROTEIN SQUID"/>
    <property type="match status" value="1"/>
</dbReference>
<proteinExistence type="predicted"/>
<gene>
    <name evidence="6" type="ORF">BJG266_LOCUS13253</name>
    <name evidence="7" type="ORF">QVE165_LOCUS44099</name>
</gene>
<dbReference type="Gene3D" id="3.30.70.330">
    <property type="match status" value="2"/>
</dbReference>
<dbReference type="PROSITE" id="PS50102">
    <property type="entry name" value="RRM"/>
    <property type="match status" value="2"/>
</dbReference>
<feature type="region of interest" description="Disordered" evidence="4">
    <location>
        <begin position="309"/>
        <end position="340"/>
    </location>
</feature>
<comment type="caution">
    <text evidence="6">The sequence shown here is derived from an EMBL/GenBank/DDBJ whole genome shotgun (WGS) entry which is preliminary data.</text>
</comment>
<dbReference type="Pfam" id="PF00076">
    <property type="entry name" value="RRM_1"/>
    <property type="match status" value="2"/>
</dbReference>
<dbReference type="GO" id="GO:0010468">
    <property type="term" value="P:regulation of gene expression"/>
    <property type="evidence" value="ECO:0007669"/>
    <property type="project" value="TreeGrafter"/>
</dbReference>
<dbReference type="EMBL" id="CAJNOM010000583">
    <property type="protein sequence ID" value="CAF1510631.1"/>
    <property type="molecule type" value="Genomic_DNA"/>
</dbReference>
<reference evidence="6" key="1">
    <citation type="submission" date="2021-02" db="EMBL/GenBank/DDBJ databases">
        <authorList>
            <person name="Nowell W R."/>
        </authorList>
    </citation>
    <scope>NUCLEOTIDE SEQUENCE</scope>
</reference>
<feature type="region of interest" description="Disordered" evidence="4">
    <location>
        <begin position="496"/>
        <end position="517"/>
    </location>
</feature>
<keyword evidence="3" id="KW-0694">RNA-binding</keyword>
<dbReference type="OrthoDB" id="1875751at2759"/>
<dbReference type="Proteomes" id="UP000663877">
    <property type="component" value="Unassembled WGS sequence"/>
</dbReference>
<feature type="domain" description="RRM" evidence="5">
    <location>
        <begin position="67"/>
        <end position="154"/>
    </location>
</feature>
<dbReference type="InterPro" id="IPR000504">
    <property type="entry name" value="RRM_dom"/>
</dbReference>
<feature type="compositionally biased region" description="Low complexity" evidence="4">
    <location>
        <begin position="15"/>
        <end position="27"/>
    </location>
</feature>
<feature type="compositionally biased region" description="Polar residues" evidence="4">
    <location>
        <begin position="496"/>
        <end position="506"/>
    </location>
</feature>
<evidence type="ECO:0000313" key="6">
    <source>
        <dbReference type="EMBL" id="CAF0951798.1"/>
    </source>
</evidence>
<dbReference type="AlphaFoldDB" id="A0A814D0S8"/>
<dbReference type="PANTHER" id="PTHR48033">
    <property type="entry name" value="RNA-BINDING (RRM/RBD/RNP MOTIFS) FAMILY PROTEIN"/>
    <property type="match status" value="1"/>
</dbReference>
<feature type="domain" description="RRM" evidence="5">
    <location>
        <begin position="153"/>
        <end position="230"/>
    </location>
</feature>
<dbReference type="SUPFAM" id="SSF54928">
    <property type="entry name" value="RNA-binding domain, RBD"/>
    <property type="match status" value="2"/>
</dbReference>
<feature type="compositionally biased region" description="Polar residues" evidence="4">
    <location>
        <begin position="366"/>
        <end position="394"/>
    </location>
</feature>
<evidence type="ECO:0000256" key="1">
    <source>
        <dbReference type="ARBA" id="ARBA00004123"/>
    </source>
</evidence>
<sequence length="517" mass="57835">MINSQTISNDDQRLSSETNNDSLNDNLDNQKEEFLSNNNDNDNDNDNCKETINLILDGKVPKPDDERKLFVGQLSSDIVKEDLEKYFSKFGSIEDVTIKYDVPGGRARGFAFILFDEKESIQKVLNAQVHTINQCQIDPKPAHRRPPVTNPVKKIFIGQLPVGFIEQDLTEYFSQFGIVDTIELPMDREKNVRRPFGFVSFSSEKTAEEVLRQQRHSVNGASIEVRPAKPRPHEQQQLQMQQQYQYGEYILPHHLNNTLISSISAPSMTHQSIMGVHTNQNSYYTANNNNYPVQVDQWSQGASNGGSYWNTNNNEIRSNTNNNNNNSSVSQWSTGNNGGLSTVNGNNSIYGTLGNSVSSSSSVYSQNQGQTIYNPNGINQQGPYQHSNYPNQLQPSYGIPSSQSIGNIYGGAYPPSSALIPSNDIQSSSSSWNQYASANLGNGGNQTNYDPNMYYAPYYPNIFAQQYYPQQQQQQQQQQQAVNQSQAQIPIEQTISPNGFAASSNGGLDKNYQHLSR</sequence>
<evidence type="ECO:0000313" key="7">
    <source>
        <dbReference type="EMBL" id="CAF1510631.1"/>
    </source>
</evidence>
<dbReference type="InterPro" id="IPR035979">
    <property type="entry name" value="RBD_domain_sf"/>
</dbReference>
<evidence type="ECO:0000256" key="3">
    <source>
        <dbReference type="PROSITE-ProRule" id="PRU00176"/>
    </source>
</evidence>
<feature type="region of interest" description="Disordered" evidence="4">
    <location>
        <begin position="359"/>
        <end position="394"/>
    </location>
</feature>
<dbReference type="GO" id="GO:0003723">
    <property type="term" value="F:RNA binding"/>
    <property type="evidence" value="ECO:0007669"/>
    <property type="project" value="UniProtKB-UniRule"/>
</dbReference>
<evidence type="ECO:0000313" key="9">
    <source>
        <dbReference type="Proteomes" id="UP000663877"/>
    </source>
</evidence>
<dbReference type="EMBL" id="CAJNOI010000053">
    <property type="protein sequence ID" value="CAF0951798.1"/>
    <property type="molecule type" value="Genomic_DNA"/>
</dbReference>
<dbReference type="InterPro" id="IPR012677">
    <property type="entry name" value="Nucleotide-bd_a/b_plait_sf"/>
</dbReference>
<name>A0A814D0S8_9BILA</name>
<evidence type="ECO:0000256" key="4">
    <source>
        <dbReference type="SAM" id="MobiDB-lite"/>
    </source>
</evidence>
<organism evidence="6 9">
    <name type="scientific">Adineta steineri</name>
    <dbReference type="NCBI Taxonomy" id="433720"/>
    <lineage>
        <taxon>Eukaryota</taxon>
        <taxon>Metazoa</taxon>
        <taxon>Spiralia</taxon>
        <taxon>Gnathifera</taxon>
        <taxon>Rotifera</taxon>
        <taxon>Eurotatoria</taxon>
        <taxon>Bdelloidea</taxon>
        <taxon>Adinetida</taxon>
        <taxon>Adinetidae</taxon>
        <taxon>Adineta</taxon>
    </lineage>
</organism>
<evidence type="ECO:0000256" key="2">
    <source>
        <dbReference type="ARBA" id="ARBA00023242"/>
    </source>
</evidence>
<keyword evidence="2" id="KW-0539">Nucleus</keyword>
<dbReference type="GO" id="GO:0000785">
    <property type="term" value="C:chromatin"/>
    <property type="evidence" value="ECO:0007669"/>
    <property type="project" value="TreeGrafter"/>
</dbReference>
<feature type="region of interest" description="Disordered" evidence="4">
    <location>
        <begin position="1"/>
        <end position="27"/>
    </location>
</feature>
<dbReference type="GO" id="GO:0005654">
    <property type="term" value="C:nucleoplasm"/>
    <property type="evidence" value="ECO:0007669"/>
    <property type="project" value="TreeGrafter"/>
</dbReference>
<dbReference type="SMART" id="SM00360">
    <property type="entry name" value="RRM"/>
    <property type="match status" value="2"/>
</dbReference>
<evidence type="ECO:0000259" key="5">
    <source>
        <dbReference type="PROSITE" id="PS50102"/>
    </source>
</evidence>
<accession>A0A814D0S8</accession>
<comment type="subcellular location">
    <subcellularLocation>
        <location evidence="1">Nucleus</location>
    </subcellularLocation>
</comment>
<keyword evidence="8" id="KW-1185">Reference proteome</keyword>